<protein>
    <submittedName>
        <fullName evidence="3">Glutathione S-transferase, putative</fullName>
    </submittedName>
</protein>
<sequence>MTPPLTLYRGWLSPGQYVWSPFVIKLEARLRFAGLAYESKAGSTRSGPKGKIPYIEIAAADAHAPTALSDSTLIIKELVARGMLPDLNAGLAPAQQAHDLALRALMEEKLCLYHMRERWVDNYYTMRDHILSTLPAPVRVLVGLLIYRGVRATLHGQGTGRFTADEIRVFRREIWERVNGLLVAAKAAWRGGEPFWVLGGEGPSEADFTVFGFIVSVLVCDAAPESRAVVAEFPVVMEYAERIHDRFFPDYEKWDVLAS</sequence>
<feature type="domain" description="Thioredoxin-like fold" evidence="2">
    <location>
        <begin position="21"/>
        <end position="122"/>
    </location>
</feature>
<dbReference type="VEuPathDB" id="FungiDB:ACLA_062450"/>
<evidence type="ECO:0000313" key="3">
    <source>
        <dbReference type="EMBL" id="EAW12281.1"/>
    </source>
</evidence>
<dbReference type="CDD" id="cd03193">
    <property type="entry name" value="GST_C_Metaxin"/>
    <property type="match status" value="1"/>
</dbReference>
<gene>
    <name evidence="3" type="ORF">ACLA_062450</name>
</gene>
<dbReference type="SFLD" id="SFLDG01200">
    <property type="entry name" value="SUF1.1"/>
    <property type="match status" value="1"/>
</dbReference>
<dbReference type="AlphaFoldDB" id="A1CCM4"/>
<reference evidence="3 4" key="1">
    <citation type="journal article" date="2008" name="PLoS Genet.">
        <title>Genomic islands in the pathogenic filamentous fungus Aspergillus fumigatus.</title>
        <authorList>
            <person name="Fedorova N.D."/>
            <person name="Khaldi N."/>
            <person name="Joardar V.S."/>
            <person name="Maiti R."/>
            <person name="Amedeo P."/>
            <person name="Anderson M.J."/>
            <person name="Crabtree J."/>
            <person name="Silva J.C."/>
            <person name="Badger J.H."/>
            <person name="Albarraq A."/>
            <person name="Angiuoli S."/>
            <person name="Bussey H."/>
            <person name="Bowyer P."/>
            <person name="Cotty P.J."/>
            <person name="Dyer P.S."/>
            <person name="Egan A."/>
            <person name="Galens K."/>
            <person name="Fraser-Liggett C.M."/>
            <person name="Haas B.J."/>
            <person name="Inman J.M."/>
            <person name="Kent R."/>
            <person name="Lemieux S."/>
            <person name="Malavazi I."/>
            <person name="Orvis J."/>
            <person name="Roemer T."/>
            <person name="Ronning C.M."/>
            <person name="Sundaram J.P."/>
            <person name="Sutton G."/>
            <person name="Turner G."/>
            <person name="Venter J.C."/>
            <person name="White O.R."/>
            <person name="Whitty B.R."/>
            <person name="Youngman P."/>
            <person name="Wolfe K.H."/>
            <person name="Goldman G.H."/>
            <person name="Wortman J.R."/>
            <person name="Jiang B."/>
            <person name="Denning D.W."/>
            <person name="Nierman W.C."/>
        </authorList>
    </citation>
    <scope>NUCLEOTIDE SEQUENCE [LARGE SCALE GENOMIC DNA]</scope>
    <source>
        <strain evidence="4">ATCC 1007 / CBS 513.65 / DSM 816 / NCTC 3887 / NRRL 1</strain>
    </source>
</reference>
<evidence type="ECO:0000313" key="4">
    <source>
        <dbReference type="Proteomes" id="UP000006701"/>
    </source>
</evidence>
<evidence type="ECO:0000256" key="1">
    <source>
        <dbReference type="ARBA" id="ARBA00006475"/>
    </source>
</evidence>
<dbReference type="RefSeq" id="XP_001273707.1">
    <property type="nucleotide sequence ID" value="XM_001273706.1"/>
</dbReference>
<dbReference type="KEGG" id="act:ACLA_062450"/>
<keyword evidence="4" id="KW-1185">Reference proteome</keyword>
<dbReference type="EMBL" id="DS027050">
    <property type="protein sequence ID" value="EAW12281.1"/>
    <property type="molecule type" value="Genomic_DNA"/>
</dbReference>
<dbReference type="SFLD" id="SFLDS00019">
    <property type="entry name" value="Glutathione_Transferase_(cytos"/>
    <property type="match status" value="1"/>
</dbReference>
<dbReference type="InterPro" id="IPR012336">
    <property type="entry name" value="Thioredoxin-like_fold"/>
</dbReference>
<dbReference type="PANTHER" id="PTHR12289">
    <property type="entry name" value="METAXIN RELATED"/>
    <property type="match status" value="1"/>
</dbReference>
<dbReference type="InterPro" id="IPR036282">
    <property type="entry name" value="Glutathione-S-Trfase_C_sf"/>
</dbReference>
<dbReference type="Pfam" id="PF17172">
    <property type="entry name" value="GST_N_4"/>
    <property type="match status" value="1"/>
</dbReference>
<dbReference type="GeneID" id="4705977"/>
<dbReference type="GO" id="GO:0005737">
    <property type="term" value="C:cytoplasm"/>
    <property type="evidence" value="ECO:0007669"/>
    <property type="project" value="TreeGrafter"/>
</dbReference>
<dbReference type="OrthoDB" id="5809458at2759"/>
<dbReference type="Proteomes" id="UP000006701">
    <property type="component" value="Unassembled WGS sequence"/>
</dbReference>
<dbReference type="SFLD" id="SFLDG01180">
    <property type="entry name" value="SUF1"/>
    <property type="match status" value="1"/>
</dbReference>
<dbReference type="PANTHER" id="PTHR12289:SF41">
    <property type="entry name" value="FAILED AXON CONNECTIONS-RELATED"/>
    <property type="match status" value="1"/>
</dbReference>
<dbReference type="OMA" id="MEYAERI"/>
<dbReference type="SUPFAM" id="SSF52833">
    <property type="entry name" value="Thioredoxin-like"/>
    <property type="match status" value="1"/>
</dbReference>
<dbReference type="InterPro" id="IPR026928">
    <property type="entry name" value="FAX/IsoI-like"/>
</dbReference>
<accession>A1CCM4</accession>
<evidence type="ECO:0000259" key="2">
    <source>
        <dbReference type="Pfam" id="PF17172"/>
    </source>
</evidence>
<proteinExistence type="inferred from homology"/>
<name>A1CCM4_ASPCL</name>
<dbReference type="eggNOG" id="KOG4244">
    <property type="taxonomic scope" value="Eukaryota"/>
</dbReference>
<dbReference type="SUPFAM" id="SSF47616">
    <property type="entry name" value="GST C-terminal domain-like"/>
    <property type="match status" value="1"/>
</dbReference>
<comment type="similarity">
    <text evidence="1">Belongs to the FAX family.</text>
</comment>
<dbReference type="STRING" id="344612.A1CCM4"/>
<organism evidence="3 4">
    <name type="scientific">Aspergillus clavatus (strain ATCC 1007 / CBS 513.65 / DSM 816 / NCTC 3887 / NRRL 1 / QM 1276 / 107)</name>
    <dbReference type="NCBI Taxonomy" id="344612"/>
    <lineage>
        <taxon>Eukaryota</taxon>
        <taxon>Fungi</taxon>
        <taxon>Dikarya</taxon>
        <taxon>Ascomycota</taxon>
        <taxon>Pezizomycotina</taxon>
        <taxon>Eurotiomycetes</taxon>
        <taxon>Eurotiomycetidae</taxon>
        <taxon>Eurotiales</taxon>
        <taxon>Aspergillaceae</taxon>
        <taxon>Aspergillus</taxon>
        <taxon>Aspergillus subgen. Fumigati</taxon>
    </lineage>
</organism>
<dbReference type="HOGENOM" id="CLU_044137_1_2_1"/>
<dbReference type="InterPro" id="IPR050931">
    <property type="entry name" value="Mito_Protein_Transport_Metaxin"/>
</dbReference>
<dbReference type="InterPro" id="IPR040079">
    <property type="entry name" value="Glutathione_S-Trfase"/>
</dbReference>
<dbReference type="InterPro" id="IPR036249">
    <property type="entry name" value="Thioredoxin-like_sf"/>
</dbReference>